<comment type="caution">
    <text evidence="1">The sequence shown here is derived from an EMBL/GenBank/DDBJ whole genome shotgun (WGS) entry which is preliminary data.</text>
</comment>
<gene>
    <name evidence="1" type="ORF">NCGR_LOCUS39294</name>
</gene>
<dbReference type="EMBL" id="CAJGYO010000010">
    <property type="protein sequence ID" value="CAD6255756.1"/>
    <property type="molecule type" value="Genomic_DNA"/>
</dbReference>
<dbReference type="OrthoDB" id="669612at2759"/>
<evidence type="ECO:0000313" key="2">
    <source>
        <dbReference type="Proteomes" id="UP000604825"/>
    </source>
</evidence>
<dbReference type="AlphaFoldDB" id="A0A811QG55"/>
<dbReference type="Proteomes" id="UP000604825">
    <property type="component" value="Unassembled WGS sequence"/>
</dbReference>
<name>A0A811QG55_9POAL</name>
<accession>A0A811QG55</accession>
<keyword evidence="2" id="KW-1185">Reference proteome</keyword>
<organism evidence="1 2">
    <name type="scientific">Miscanthus lutarioriparius</name>
    <dbReference type="NCBI Taxonomy" id="422564"/>
    <lineage>
        <taxon>Eukaryota</taxon>
        <taxon>Viridiplantae</taxon>
        <taxon>Streptophyta</taxon>
        <taxon>Embryophyta</taxon>
        <taxon>Tracheophyta</taxon>
        <taxon>Spermatophyta</taxon>
        <taxon>Magnoliopsida</taxon>
        <taxon>Liliopsida</taxon>
        <taxon>Poales</taxon>
        <taxon>Poaceae</taxon>
        <taxon>PACMAD clade</taxon>
        <taxon>Panicoideae</taxon>
        <taxon>Andropogonodae</taxon>
        <taxon>Andropogoneae</taxon>
        <taxon>Saccharinae</taxon>
        <taxon>Miscanthus</taxon>
    </lineage>
</organism>
<protein>
    <submittedName>
        <fullName evidence="1">Uncharacterized protein</fullName>
    </submittedName>
</protein>
<reference evidence="1" key="1">
    <citation type="submission" date="2020-10" db="EMBL/GenBank/DDBJ databases">
        <authorList>
            <person name="Han B."/>
            <person name="Lu T."/>
            <person name="Zhao Q."/>
            <person name="Huang X."/>
            <person name="Zhao Y."/>
        </authorList>
    </citation>
    <scope>NUCLEOTIDE SEQUENCE</scope>
</reference>
<evidence type="ECO:0000313" key="1">
    <source>
        <dbReference type="EMBL" id="CAD6255756.1"/>
    </source>
</evidence>
<sequence>MHVVGDAGLLHHLRYLPRAAARFATLPDGSRLPIIGVGTIQMDGFSIPIVYLLEGVTVNLVSVSRLSTEHDICCCFYRNRCQLMLLADGWTGVVGEAVLDDDGIYGLRFLRVAEATA</sequence>
<proteinExistence type="predicted"/>